<reference evidence="1 2" key="1">
    <citation type="submission" date="2019-03" db="EMBL/GenBank/DDBJ databases">
        <title>Paracraurococcus aquatilis NE82 genome sequence.</title>
        <authorList>
            <person name="Zhao Y."/>
            <person name="Du Z."/>
        </authorList>
    </citation>
    <scope>NUCLEOTIDE SEQUENCE [LARGE SCALE GENOMIC DNA]</scope>
    <source>
        <strain evidence="1 2">NE82</strain>
    </source>
</reference>
<comment type="caution">
    <text evidence="1">The sequence shown here is derived from an EMBL/GenBank/DDBJ whole genome shotgun (WGS) entry which is preliminary data.</text>
</comment>
<dbReference type="AlphaFoldDB" id="A0A4R4DIY2"/>
<accession>A0A4R4DIY2</accession>
<proteinExistence type="predicted"/>
<evidence type="ECO:0000313" key="1">
    <source>
        <dbReference type="EMBL" id="TCZ61291.1"/>
    </source>
</evidence>
<protein>
    <submittedName>
        <fullName evidence="1">Uncharacterized protein</fullName>
    </submittedName>
</protein>
<gene>
    <name evidence="1" type="ORF">EXY23_12145</name>
</gene>
<name>A0A4R4DIY2_9PROT</name>
<sequence length="188" mass="20733">MRGAGESPLRIAFGEADAGWIDLNIRWGDRSLRIMCSGVFCPFPRMIAFLEAVLDGEAPVLCIDEEGSIGEIRCLPAGSGISVVVTRHASSFDGATRIALERLKFATGRDAFVTAFYRAWRESMACHADSFAREWLYWGGGGPDEWDAEEMAAFETYRARLVSRRLDCHIGWQDCGDPKTGESSGREG</sequence>
<dbReference type="Proteomes" id="UP000295023">
    <property type="component" value="Unassembled WGS sequence"/>
</dbReference>
<dbReference type="EMBL" id="SKBM01000010">
    <property type="protein sequence ID" value="TCZ61291.1"/>
    <property type="molecule type" value="Genomic_DNA"/>
</dbReference>
<dbReference type="OrthoDB" id="9178076at2"/>
<evidence type="ECO:0000313" key="2">
    <source>
        <dbReference type="Proteomes" id="UP000295023"/>
    </source>
</evidence>
<keyword evidence="2" id="KW-1185">Reference proteome</keyword>
<dbReference type="RefSeq" id="WP_132289143.1">
    <property type="nucleotide sequence ID" value="NZ_SKBM01000010.1"/>
</dbReference>
<organism evidence="1 2">
    <name type="scientific">Roseicella aquatilis</name>
    <dbReference type="NCBI Taxonomy" id="2527868"/>
    <lineage>
        <taxon>Bacteria</taxon>
        <taxon>Pseudomonadati</taxon>
        <taxon>Pseudomonadota</taxon>
        <taxon>Alphaproteobacteria</taxon>
        <taxon>Acetobacterales</taxon>
        <taxon>Roseomonadaceae</taxon>
        <taxon>Roseicella</taxon>
    </lineage>
</organism>